<sequence>MLESVIQSKIVNEAKKNGYIVLKVVKCNMNGYPDLTLFKDNKTIFIEVK</sequence>
<name>A0A6J5N8P5_9CAUD</name>
<dbReference type="InterPro" id="IPR011856">
    <property type="entry name" value="tRNA_endonuc-like_dom_sf"/>
</dbReference>
<organism evidence="1">
    <name type="scientific">uncultured Caudovirales phage</name>
    <dbReference type="NCBI Taxonomy" id="2100421"/>
    <lineage>
        <taxon>Viruses</taxon>
        <taxon>Duplodnaviria</taxon>
        <taxon>Heunggongvirae</taxon>
        <taxon>Uroviricota</taxon>
        <taxon>Caudoviricetes</taxon>
        <taxon>Peduoviridae</taxon>
        <taxon>Maltschvirus</taxon>
        <taxon>Maltschvirus maltsch</taxon>
    </lineage>
</organism>
<gene>
    <name evidence="1" type="ORF">UFOVP622_61</name>
</gene>
<dbReference type="Gene3D" id="3.40.1350.10">
    <property type="match status" value="1"/>
</dbReference>
<accession>A0A6J5N8P5</accession>
<reference evidence="1" key="1">
    <citation type="submission" date="2020-04" db="EMBL/GenBank/DDBJ databases">
        <authorList>
            <person name="Chiriac C."/>
            <person name="Salcher M."/>
            <person name="Ghai R."/>
            <person name="Kavagutti S V."/>
        </authorList>
    </citation>
    <scope>NUCLEOTIDE SEQUENCE</scope>
</reference>
<evidence type="ECO:0000313" key="1">
    <source>
        <dbReference type="EMBL" id="CAB4153460.1"/>
    </source>
</evidence>
<evidence type="ECO:0008006" key="2">
    <source>
        <dbReference type="Google" id="ProtNLM"/>
    </source>
</evidence>
<dbReference type="EMBL" id="LR796594">
    <property type="protein sequence ID" value="CAB4153460.1"/>
    <property type="molecule type" value="Genomic_DNA"/>
</dbReference>
<proteinExistence type="predicted"/>
<feature type="non-terminal residue" evidence="1">
    <location>
        <position position="49"/>
    </location>
</feature>
<dbReference type="GO" id="GO:0003676">
    <property type="term" value="F:nucleic acid binding"/>
    <property type="evidence" value="ECO:0007669"/>
    <property type="project" value="InterPro"/>
</dbReference>
<protein>
    <recommendedName>
        <fullName evidence="2">VRR-NUC domain containing protein</fullName>
    </recommendedName>
</protein>